<proteinExistence type="predicted"/>
<dbReference type="AlphaFoldDB" id="A0AA39VQ08"/>
<organism evidence="1 2">
    <name type="scientific">Acer saccharum</name>
    <name type="common">Sugar maple</name>
    <dbReference type="NCBI Taxonomy" id="4024"/>
    <lineage>
        <taxon>Eukaryota</taxon>
        <taxon>Viridiplantae</taxon>
        <taxon>Streptophyta</taxon>
        <taxon>Embryophyta</taxon>
        <taxon>Tracheophyta</taxon>
        <taxon>Spermatophyta</taxon>
        <taxon>Magnoliopsida</taxon>
        <taxon>eudicotyledons</taxon>
        <taxon>Gunneridae</taxon>
        <taxon>Pentapetalae</taxon>
        <taxon>rosids</taxon>
        <taxon>malvids</taxon>
        <taxon>Sapindales</taxon>
        <taxon>Sapindaceae</taxon>
        <taxon>Hippocastanoideae</taxon>
        <taxon>Acereae</taxon>
        <taxon>Acer</taxon>
    </lineage>
</organism>
<sequence length="142" mass="15610">MKVLGEVNNINIFNSSELLGAVDCFTIDVIESGKLPNSPNNYLDELLAILDEEEEVHVKEAPKDIDELRSQKMELIGKSQICSVGSNSQDDLVESSGYDLQVGTVRNNSQSQLTVLSGTTSAPWIFMLKLQFPLGNICDFSL</sequence>
<comment type="caution">
    <text evidence="1">The sequence shown here is derived from an EMBL/GenBank/DDBJ whole genome shotgun (WGS) entry which is preliminary data.</text>
</comment>
<dbReference type="Proteomes" id="UP001168877">
    <property type="component" value="Unassembled WGS sequence"/>
</dbReference>
<accession>A0AA39VQ08</accession>
<name>A0AA39VQ08_ACESA</name>
<evidence type="ECO:0000313" key="2">
    <source>
        <dbReference type="Proteomes" id="UP001168877"/>
    </source>
</evidence>
<dbReference type="EMBL" id="JAUESC010000382">
    <property type="protein sequence ID" value="KAK0586183.1"/>
    <property type="molecule type" value="Genomic_DNA"/>
</dbReference>
<evidence type="ECO:0000313" key="1">
    <source>
        <dbReference type="EMBL" id="KAK0586183.1"/>
    </source>
</evidence>
<keyword evidence="2" id="KW-1185">Reference proteome</keyword>
<reference evidence="1" key="1">
    <citation type="journal article" date="2022" name="Plant J.">
        <title>Strategies of tolerance reflected in two North American maple genomes.</title>
        <authorList>
            <person name="McEvoy S.L."/>
            <person name="Sezen U.U."/>
            <person name="Trouern-Trend A."/>
            <person name="McMahon S.M."/>
            <person name="Schaberg P.G."/>
            <person name="Yang J."/>
            <person name="Wegrzyn J.L."/>
            <person name="Swenson N.G."/>
        </authorList>
    </citation>
    <scope>NUCLEOTIDE SEQUENCE</scope>
    <source>
        <strain evidence="1">NS2018</strain>
    </source>
</reference>
<protein>
    <submittedName>
        <fullName evidence="1">Uncharacterized protein</fullName>
    </submittedName>
</protein>
<gene>
    <name evidence="1" type="ORF">LWI29_002348</name>
</gene>
<reference evidence="1" key="2">
    <citation type="submission" date="2023-06" db="EMBL/GenBank/DDBJ databases">
        <authorList>
            <person name="Swenson N.G."/>
            <person name="Wegrzyn J.L."/>
            <person name="Mcevoy S.L."/>
        </authorList>
    </citation>
    <scope>NUCLEOTIDE SEQUENCE</scope>
    <source>
        <strain evidence="1">NS2018</strain>
        <tissue evidence="1">Leaf</tissue>
    </source>
</reference>